<evidence type="ECO:0000256" key="2">
    <source>
        <dbReference type="ARBA" id="ARBA00022448"/>
    </source>
</evidence>
<proteinExistence type="predicted"/>
<reference evidence="9" key="1">
    <citation type="submission" date="2020-02" db="EMBL/GenBank/DDBJ databases">
        <authorList>
            <person name="Meier V. D."/>
        </authorList>
    </citation>
    <scope>NUCLEOTIDE SEQUENCE</scope>
    <source>
        <strain evidence="9">AVDCRST_MAG88</strain>
    </source>
</reference>
<feature type="compositionally biased region" description="Polar residues" evidence="7">
    <location>
        <begin position="1"/>
        <end position="20"/>
    </location>
</feature>
<feature type="transmembrane region" description="Helical" evidence="8">
    <location>
        <begin position="115"/>
        <end position="139"/>
    </location>
</feature>
<dbReference type="PANTHER" id="PTHR43744">
    <property type="entry name" value="ABC TRANSPORTER PERMEASE PROTEIN MG189-RELATED-RELATED"/>
    <property type="match status" value="1"/>
</dbReference>
<evidence type="ECO:0000313" key="9">
    <source>
        <dbReference type="EMBL" id="CAA9568085.1"/>
    </source>
</evidence>
<accession>A0A6J4V852</accession>
<name>A0A6J4V852_9BACT</name>
<dbReference type="InterPro" id="IPR035906">
    <property type="entry name" value="MetI-like_sf"/>
</dbReference>
<feature type="non-terminal residue" evidence="9">
    <location>
        <position position="167"/>
    </location>
</feature>
<evidence type="ECO:0000256" key="6">
    <source>
        <dbReference type="ARBA" id="ARBA00023136"/>
    </source>
</evidence>
<comment type="subcellular location">
    <subcellularLocation>
        <location evidence="1">Cell membrane</location>
        <topology evidence="1">Multi-pass membrane protein</topology>
    </subcellularLocation>
</comment>
<dbReference type="SUPFAM" id="SSF161098">
    <property type="entry name" value="MetI-like"/>
    <property type="match status" value="1"/>
</dbReference>
<organism evidence="9">
    <name type="scientific">uncultured Thermomicrobiales bacterium</name>
    <dbReference type="NCBI Taxonomy" id="1645740"/>
    <lineage>
        <taxon>Bacteria</taxon>
        <taxon>Pseudomonadati</taxon>
        <taxon>Thermomicrobiota</taxon>
        <taxon>Thermomicrobia</taxon>
        <taxon>Thermomicrobiales</taxon>
        <taxon>environmental samples</taxon>
    </lineage>
</organism>
<evidence type="ECO:0000256" key="4">
    <source>
        <dbReference type="ARBA" id="ARBA00022692"/>
    </source>
</evidence>
<keyword evidence="4 8" id="KW-0812">Transmembrane</keyword>
<feature type="transmembrane region" description="Helical" evidence="8">
    <location>
        <begin position="151"/>
        <end position="166"/>
    </location>
</feature>
<dbReference type="GO" id="GO:0005886">
    <property type="term" value="C:plasma membrane"/>
    <property type="evidence" value="ECO:0007669"/>
    <property type="project" value="UniProtKB-SubCell"/>
</dbReference>
<evidence type="ECO:0000256" key="3">
    <source>
        <dbReference type="ARBA" id="ARBA00022475"/>
    </source>
</evidence>
<keyword evidence="6 8" id="KW-0472">Membrane</keyword>
<evidence type="ECO:0008006" key="10">
    <source>
        <dbReference type="Google" id="ProtNLM"/>
    </source>
</evidence>
<gene>
    <name evidence="9" type="ORF">AVDCRST_MAG88-2076</name>
</gene>
<evidence type="ECO:0000256" key="1">
    <source>
        <dbReference type="ARBA" id="ARBA00004651"/>
    </source>
</evidence>
<sequence length="167" mass="17568">MSTSVTESGATGNQPSESIITATGAAYAAGRPGGRRRRSSGLPPWQEAPHPVMQALKGLVLFLIAFTMIFPIVYVIAVSFSSARDVTAGGLILFPKNPTLEAYQSILRGGIVVRALWVSIGVTLGGTLVNIIMTTLLAYGLSRPGVPGRRFVLALVLFTLLFGPGLI</sequence>
<dbReference type="PANTHER" id="PTHR43744:SF9">
    <property type="entry name" value="POLYGALACTURONAN_RHAMNOGALACTURONAN TRANSPORT SYSTEM PERMEASE PROTEIN YTCP"/>
    <property type="match status" value="1"/>
</dbReference>
<feature type="region of interest" description="Disordered" evidence="7">
    <location>
        <begin position="1"/>
        <end position="21"/>
    </location>
</feature>
<keyword evidence="5 8" id="KW-1133">Transmembrane helix</keyword>
<evidence type="ECO:0000256" key="7">
    <source>
        <dbReference type="SAM" id="MobiDB-lite"/>
    </source>
</evidence>
<evidence type="ECO:0000256" key="5">
    <source>
        <dbReference type="ARBA" id="ARBA00022989"/>
    </source>
</evidence>
<keyword evidence="3" id="KW-1003">Cell membrane</keyword>
<keyword evidence="2" id="KW-0813">Transport</keyword>
<protein>
    <recommendedName>
        <fullName evidence="10">ABC transmembrane type-1 domain-containing protein</fullName>
    </recommendedName>
</protein>
<dbReference type="EMBL" id="CADCWM010000547">
    <property type="protein sequence ID" value="CAA9568085.1"/>
    <property type="molecule type" value="Genomic_DNA"/>
</dbReference>
<dbReference type="Gene3D" id="1.10.3720.10">
    <property type="entry name" value="MetI-like"/>
    <property type="match status" value="1"/>
</dbReference>
<dbReference type="AlphaFoldDB" id="A0A6J4V852"/>
<feature type="transmembrane region" description="Helical" evidence="8">
    <location>
        <begin position="59"/>
        <end position="80"/>
    </location>
</feature>
<evidence type="ECO:0000256" key="8">
    <source>
        <dbReference type="SAM" id="Phobius"/>
    </source>
</evidence>